<gene>
    <name evidence="2" type="ORF">EZS28_055944</name>
</gene>
<dbReference type="EMBL" id="SNRW01048836">
    <property type="protein sequence ID" value="KAA6312333.1"/>
    <property type="molecule type" value="Genomic_DNA"/>
</dbReference>
<evidence type="ECO:0000256" key="1">
    <source>
        <dbReference type="SAM" id="MobiDB-lite"/>
    </source>
</evidence>
<organism evidence="2 3">
    <name type="scientific">Streblomastix strix</name>
    <dbReference type="NCBI Taxonomy" id="222440"/>
    <lineage>
        <taxon>Eukaryota</taxon>
        <taxon>Metamonada</taxon>
        <taxon>Preaxostyla</taxon>
        <taxon>Oxymonadida</taxon>
        <taxon>Streblomastigidae</taxon>
        <taxon>Streblomastix</taxon>
    </lineage>
</organism>
<reference evidence="2 3" key="1">
    <citation type="submission" date="2019-03" db="EMBL/GenBank/DDBJ databases">
        <title>Single cell metagenomics reveals metabolic interactions within the superorganism composed of flagellate Streblomastix strix and complex community of Bacteroidetes bacteria on its surface.</title>
        <authorList>
            <person name="Treitli S.C."/>
            <person name="Kolisko M."/>
            <person name="Husnik F."/>
            <person name="Keeling P."/>
            <person name="Hampl V."/>
        </authorList>
    </citation>
    <scope>NUCLEOTIDE SEQUENCE [LARGE SCALE GENOMIC DNA]</scope>
    <source>
        <strain evidence="2">ST1C</strain>
    </source>
</reference>
<comment type="caution">
    <text evidence="2">The sequence shown here is derived from an EMBL/GenBank/DDBJ whole genome shotgun (WGS) entry which is preliminary data.</text>
</comment>
<feature type="region of interest" description="Disordered" evidence="1">
    <location>
        <begin position="1"/>
        <end position="45"/>
    </location>
</feature>
<name>A0A5J4PVK5_9EUKA</name>
<evidence type="ECO:0000313" key="3">
    <source>
        <dbReference type="Proteomes" id="UP000324800"/>
    </source>
</evidence>
<protein>
    <submittedName>
        <fullName evidence="2">Uncharacterized protein</fullName>
    </submittedName>
</protein>
<accession>A0A5J4PVK5</accession>
<proteinExistence type="predicted"/>
<feature type="non-terminal residue" evidence="2">
    <location>
        <position position="167"/>
    </location>
</feature>
<dbReference type="Proteomes" id="UP000324800">
    <property type="component" value="Unassembled WGS sequence"/>
</dbReference>
<sequence length="167" mass="19752">MTSPGEMNLSEYMRERSSRQQTVGRDQKGRGQMNRSLMQKRKRNKAVVVVVVAAARKQKKTGQGKETKRFCEPMEMRIGWRMMNATDKWRKRDRSNLISNNWLRINNNPNPNSRKWKKIQKQMKTKQRGVQNEEIPLHSYNLTRTLKQTQTQTQITQAHCTIHLTNL</sequence>
<dbReference type="AlphaFoldDB" id="A0A5J4PVK5"/>
<evidence type="ECO:0000313" key="2">
    <source>
        <dbReference type="EMBL" id="KAA6312333.1"/>
    </source>
</evidence>